<evidence type="ECO:0000259" key="1">
    <source>
        <dbReference type="Pfam" id="PF00266"/>
    </source>
</evidence>
<dbReference type="EMBL" id="CP031742">
    <property type="protein sequence ID" value="AXQ57344.1"/>
    <property type="molecule type" value="Genomic_DNA"/>
</dbReference>
<sequence>MSTLAAGPRPSGTLSAEEFRAHFPMLERVTHLAGCGLAPRSTALDEALAEMLEAMASHGAPWHLFEERTAQARERFAALVGADPEQIAVVPNASVGAYQVASTADWTARPRLVTTPLEFPSLAHVWLAQRPRGAEVVFAEDPEAYAAAVDTTTRLVSVPMTAYQDALRMPVAEIAGIAHARGAEVFVDAYQAAGVEPVDVHRLDCDYLVAGTSKYLLGLPGLAFLYARRPEAADLDPALTGWFGRRDPFAFDPRLLDFSGTARRYETGTPPVPACYAAAAGLALIARTDPARVRAHVQELTARAADALRAQGESVREIPAARRGAHVGLLDPEPARLAEELGRRGVAVSARGDVVRVAFHYYNHPDDIASLCKALREYRSR</sequence>
<dbReference type="InterPro" id="IPR015421">
    <property type="entry name" value="PyrdxlP-dep_Trfase_major"/>
</dbReference>
<feature type="domain" description="Aminotransferase class V" evidence="1">
    <location>
        <begin position="65"/>
        <end position="362"/>
    </location>
</feature>
<dbReference type="SUPFAM" id="SSF53383">
    <property type="entry name" value="PLP-dependent transferases"/>
    <property type="match status" value="1"/>
</dbReference>
<accession>A0A385DHC6</accession>
<proteinExistence type="predicted"/>
<name>A0A385DHC6_9ACTN</name>
<dbReference type="InterPro" id="IPR015424">
    <property type="entry name" value="PyrdxlP-dep_Trfase"/>
</dbReference>
<dbReference type="Proteomes" id="UP000259636">
    <property type="component" value="Chromosome"/>
</dbReference>
<dbReference type="GeneID" id="300117183"/>
<dbReference type="InterPro" id="IPR015422">
    <property type="entry name" value="PyrdxlP-dep_Trfase_small"/>
</dbReference>
<evidence type="ECO:0000313" key="2">
    <source>
        <dbReference type="EMBL" id="AXQ57344.1"/>
    </source>
</evidence>
<dbReference type="RefSeq" id="WP_117350243.1">
    <property type="nucleotide sequence ID" value="NZ_CP031742.1"/>
</dbReference>
<dbReference type="GO" id="GO:0008483">
    <property type="term" value="F:transaminase activity"/>
    <property type="evidence" value="ECO:0007669"/>
    <property type="project" value="UniProtKB-KW"/>
</dbReference>
<dbReference type="Gene3D" id="3.40.640.10">
    <property type="entry name" value="Type I PLP-dependent aspartate aminotransferase-like (Major domain)"/>
    <property type="match status" value="1"/>
</dbReference>
<dbReference type="AlphaFoldDB" id="A0A385DHC6"/>
<dbReference type="PANTHER" id="PTHR43586">
    <property type="entry name" value="CYSTEINE DESULFURASE"/>
    <property type="match status" value="1"/>
</dbReference>
<gene>
    <name evidence="2" type="ORF">D0C37_23900</name>
</gene>
<dbReference type="PANTHER" id="PTHR43586:SF15">
    <property type="entry name" value="BLR3095 PROTEIN"/>
    <property type="match status" value="1"/>
</dbReference>
<reference evidence="2 3" key="1">
    <citation type="submission" date="2018-08" db="EMBL/GenBank/DDBJ databases">
        <authorList>
            <person name="Ferrada E.E."/>
            <person name="Latorre B.A."/>
        </authorList>
    </citation>
    <scope>NUCLEOTIDE SEQUENCE [LARGE SCALE GENOMIC DNA]</scope>
    <source>
        <strain evidence="2 3">VK-A60T</strain>
    </source>
</reference>
<evidence type="ECO:0000313" key="3">
    <source>
        <dbReference type="Proteomes" id="UP000259636"/>
    </source>
</evidence>
<dbReference type="Pfam" id="PF00266">
    <property type="entry name" value="Aminotran_5"/>
    <property type="match status" value="1"/>
</dbReference>
<protein>
    <submittedName>
        <fullName evidence="2">Aminotransferase class V-fold PLP-dependent enzyme</fullName>
    </submittedName>
</protein>
<dbReference type="KEGG" id="sky:D0C37_23900"/>
<dbReference type="InterPro" id="IPR000192">
    <property type="entry name" value="Aminotrans_V_dom"/>
</dbReference>
<keyword evidence="2" id="KW-0808">Transferase</keyword>
<organism evidence="2 3">
    <name type="scientific">Streptomyces koyangensis</name>
    <dbReference type="NCBI Taxonomy" id="188770"/>
    <lineage>
        <taxon>Bacteria</taxon>
        <taxon>Bacillati</taxon>
        <taxon>Actinomycetota</taxon>
        <taxon>Actinomycetes</taxon>
        <taxon>Kitasatosporales</taxon>
        <taxon>Streptomycetaceae</taxon>
        <taxon>Streptomyces</taxon>
        <taxon>Streptomyces aurantiacus group</taxon>
    </lineage>
</organism>
<keyword evidence="2" id="KW-0032">Aminotransferase</keyword>
<dbReference type="Gene3D" id="3.90.1150.10">
    <property type="entry name" value="Aspartate Aminotransferase, domain 1"/>
    <property type="match status" value="1"/>
</dbReference>